<dbReference type="Pfam" id="PF24626">
    <property type="entry name" value="SH3_Tf2-1"/>
    <property type="match status" value="1"/>
</dbReference>
<dbReference type="CDD" id="cd01647">
    <property type="entry name" value="RT_LTR"/>
    <property type="match status" value="1"/>
</dbReference>
<reference evidence="2" key="2">
    <citation type="submission" date="2022-01" db="EMBL/GenBank/DDBJ databases">
        <authorList>
            <person name="Yamashiro T."/>
            <person name="Shiraishi A."/>
            <person name="Satake H."/>
            <person name="Nakayama K."/>
        </authorList>
    </citation>
    <scope>NUCLEOTIDE SEQUENCE</scope>
</reference>
<keyword evidence="2" id="KW-0695">RNA-directed DNA polymerase</keyword>
<dbReference type="InterPro" id="IPR012337">
    <property type="entry name" value="RNaseH-like_sf"/>
</dbReference>
<dbReference type="GO" id="GO:0003964">
    <property type="term" value="F:RNA-directed DNA polymerase activity"/>
    <property type="evidence" value="ECO:0007669"/>
    <property type="project" value="UniProtKB-KW"/>
</dbReference>
<keyword evidence="3" id="KW-1185">Reference proteome</keyword>
<keyword evidence="2" id="KW-0548">Nucleotidyltransferase</keyword>
<gene>
    <name evidence="2" type="ORF">Tco_0910912</name>
</gene>
<evidence type="ECO:0000259" key="1">
    <source>
        <dbReference type="PROSITE" id="PS50994"/>
    </source>
</evidence>
<dbReference type="InterPro" id="IPR050951">
    <property type="entry name" value="Retrovirus_Pol_polyprotein"/>
</dbReference>
<name>A0ABQ5CVU4_9ASTR</name>
<sequence>MDFVTKLPKSSQGYDTIWVIVDRLTKSAIFMPMRETDPMDKLARMYLNEVVTKHGIHVSIICDRDPQFTSNFWKSLQKALGTSLDMSTAYHPQIDGQNERTIQTLEDMLCACIIEFGNENVVRLFCWAEVGEVQLTGPEIVQETTENIIQVKQRMQADRDRQKSYADLKRKPMEFEVGVMLKVSPWKWVVRFGKRGKLNPRYVGPFKVLKKVRTVSYTLELPQELSRVHNTFLFGGTLGEVLSLRGNVKINSGRNKISTTLHQDRTNIKVPGDKPEDKAHLTEKTNNTSVIRNMIILPLNVVDTPFYFYNNLESEEVDLIDVTCEEYSQEDIRFSDSVSYDNPSPGYDSIVSQILFLPTLTSFWDKNQEKSVKVYKSKSAESSIDEPPEVELKDLPPHLEYAFLADNNKLPVIIAKDLSDDEKTALIKVLKSRKQAIAWKLSDIKGINPEFCSHKILMEEDYEPTVQHQRRVNPKIHDVIKKEVEKLLDAGLIYPISDSPWVSPVHCVPKKGGMTVVTNDENELVPTRLVTGWRVCIDYRKLNEATRKDHFPLPFMDQMLERLAGNEFYCFLDGFSGYFQIPIDPKDQEKTTFTCPYGTFAYRRMPFGLCNAPGTFQRCMMAIFHDMIEKTMEVFMDDFSVFGNSFSTCLTNLDKMLKRCEDTNLALNWEKSHFMVKEGIVLGHKISKKGIEVDKAKIDVISKLPHPTTVKGIRSFLGHAGFYRRFIKDFSKISRPMTHLLEKNTPFIFSKECIQAF</sequence>
<organism evidence="2 3">
    <name type="scientific">Tanacetum coccineum</name>
    <dbReference type="NCBI Taxonomy" id="301880"/>
    <lineage>
        <taxon>Eukaryota</taxon>
        <taxon>Viridiplantae</taxon>
        <taxon>Streptophyta</taxon>
        <taxon>Embryophyta</taxon>
        <taxon>Tracheophyta</taxon>
        <taxon>Spermatophyta</taxon>
        <taxon>Magnoliopsida</taxon>
        <taxon>eudicotyledons</taxon>
        <taxon>Gunneridae</taxon>
        <taxon>Pentapetalae</taxon>
        <taxon>asterids</taxon>
        <taxon>campanulids</taxon>
        <taxon>Asterales</taxon>
        <taxon>Asteraceae</taxon>
        <taxon>Asteroideae</taxon>
        <taxon>Anthemideae</taxon>
        <taxon>Anthemidinae</taxon>
        <taxon>Tanacetum</taxon>
    </lineage>
</organism>
<keyword evidence="2" id="KW-0808">Transferase</keyword>
<evidence type="ECO:0000313" key="3">
    <source>
        <dbReference type="Proteomes" id="UP001151760"/>
    </source>
</evidence>
<dbReference type="PANTHER" id="PTHR37984">
    <property type="entry name" value="PROTEIN CBG26694"/>
    <property type="match status" value="1"/>
</dbReference>
<reference evidence="2" key="1">
    <citation type="journal article" date="2022" name="Int. J. Mol. Sci.">
        <title>Draft Genome of Tanacetum Coccineum: Genomic Comparison of Closely Related Tanacetum-Family Plants.</title>
        <authorList>
            <person name="Yamashiro T."/>
            <person name="Shiraishi A."/>
            <person name="Nakayama K."/>
            <person name="Satake H."/>
        </authorList>
    </citation>
    <scope>NUCLEOTIDE SEQUENCE</scope>
</reference>
<dbReference type="Pfam" id="PF00078">
    <property type="entry name" value="RVT_1"/>
    <property type="match status" value="1"/>
</dbReference>
<dbReference type="Gene3D" id="3.30.420.10">
    <property type="entry name" value="Ribonuclease H-like superfamily/Ribonuclease H"/>
    <property type="match status" value="1"/>
</dbReference>
<comment type="caution">
    <text evidence="2">The sequence shown here is derived from an EMBL/GenBank/DDBJ whole genome shotgun (WGS) entry which is preliminary data.</text>
</comment>
<dbReference type="Gene3D" id="3.30.70.270">
    <property type="match status" value="2"/>
</dbReference>
<protein>
    <submittedName>
        <fullName evidence="2">Reverse transcriptase domain-containing protein</fullName>
    </submittedName>
</protein>
<feature type="domain" description="Integrase catalytic" evidence="1">
    <location>
        <begin position="1"/>
        <end position="109"/>
    </location>
</feature>
<dbReference type="InterPro" id="IPR043502">
    <property type="entry name" value="DNA/RNA_pol_sf"/>
</dbReference>
<evidence type="ECO:0000313" key="2">
    <source>
        <dbReference type="EMBL" id="GJT30637.1"/>
    </source>
</evidence>
<dbReference type="EMBL" id="BQNB010014642">
    <property type="protein sequence ID" value="GJT30637.1"/>
    <property type="molecule type" value="Genomic_DNA"/>
</dbReference>
<dbReference type="PANTHER" id="PTHR37984:SF5">
    <property type="entry name" value="PROTEIN NYNRIN-LIKE"/>
    <property type="match status" value="1"/>
</dbReference>
<proteinExistence type="predicted"/>
<dbReference type="SUPFAM" id="SSF53098">
    <property type="entry name" value="Ribonuclease H-like"/>
    <property type="match status" value="1"/>
</dbReference>
<dbReference type="InterPro" id="IPR056924">
    <property type="entry name" value="SH3_Tf2-1"/>
</dbReference>
<dbReference type="Gene3D" id="3.10.10.10">
    <property type="entry name" value="HIV Type 1 Reverse Transcriptase, subunit A, domain 1"/>
    <property type="match status" value="1"/>
</dbReference>
<dbReference type="InterPro" id="IPR001584">
    <property type="entry name" value="Integrase_cat-core"/>
</dbReference>
<accession>A0ABQ5CVU4</accession>
<dbReference type="InterPro" id="IPR036397">
    <property type="entry name" value="RNaseH_sf"/>
</dbReference>
<dbReference type="Proteomes" id="UP001151760">
    <property type="component" value="Unassembled WGS sequence"/>
</dbReference>
<dbReference type="SUPFAM" id="SSF56672">
    <property type="entry name" value="DNA/RNA polymerases"/>
    <property type="match status" value="1"/>
</dbReference>
<dbReference type="InterPro" id="IPR000477">
    <property type="entry name" value="RT_dom"/>
</dbReference>
<dbReference type="InterPro" id="IPR043128">
    <property type="entry name" value="Rev_trsase/Diguanyl_cyclase"/>
</dbReference>
<dbReference type="PROSITE" id="PS50994">
    <property type="entry name" value="INTEGRASE"/>
    <property type="match status" value="1"/>
</dbReference>